<feature type="region of interest" description="Disordered" evidence="1">
    <location>
        <begin position="120"/>
        <end position="151"/>
    </location>
</feature>
<sequence>MLVSNFYCIVFVMLGRLGGCGHLGPLRSRVVGTNRGLAAPERLGGCGHLGPLRSRVVGTNRGLAGGGHGHGNEGDAKVQRQAYDYRPGQDTYAYENPWPKLNGGRFDWLFGDGWRHKFQRGGDHHRGGGRMSGGGRDFSSGPRRDFQRNNF</sequence>
<dbReference type="WBParaSite" id="MBELARI_LOCUS3332">
    <property type="protein sequence ID" value="MBELARI_LOCUS3332"/>
    <property type="gene ID" value="MBELARI_LOCUS3332"/>
</dbReference>
<name>A0AAF3F917_9BILA</name>
<proteinExistence type="predicted"/>
<evidence type="ECO:0000256" key="1">
    <source>
        <dbReference type="SAM" id="MobiDB-lite"/>
    </source>
</evidence>
<feature type="signal peptide" evidence="2">
    <location>
        <begin position="1"/>
        <end position="20"/>
    </location>
</feature>
<keyword evidence="2" id="KW-0732">Signal</keyword>
<organism evidence="3 4">
    <name type="scientific">Mesorhabditis belari</name>
    <dbReference type="NCBI Taxonomy" id="2138241"/>
    <lineage>
        <taxon>Eukaryota</taxon>
        <taxon>Metazoa</taxon>
        <taxon>Ecdysozoa</taxon>
        <taxon>Nematoda</taxon>
        <taxon>Chromadorea</taxon>
        <taxon>Rhabditida</taxon>
        <taxon>Rhabditina</taxon>
        <taxon>Rhabditomorpha</taxon>
        <taxon>Rhabditoidea</taxon>
        <taxon>Rhabditidae</taxon>
        <taxon>Mesorhabditinae</taxon>
        <taxon>Mesorhabditis</taxon>
    </lineage>
</organism>
<feature type="compositionally biased region" description="Basic and acidic residues" evidence="1">
    <location>
        <begin position="142"/>
        <end position="151"/>
    </location>
</feature>
<accession>A0AAF3F917</accession>
<evidence type="ECO:0000313" key="3">
    <source>
        <dbReference type="Proteomes" id="UP000887575"/>
    </source>
</evidence>
<dbReference type="AlphaFoldDB" id="A0AAF3F917"/>
<keyword evidence="3" id="KW-1185">Reference proteome</keyword>
<evidence type="ECO:0000256" key="2">
    <source>
        <dbReference type="SAM" id="SignalP"/>
    </source>
</evidence>
<protein>
    <submittedName>
        <fullName evidence="4">Uncharacterized protein</fullName>
    </submittedName>
</protein>
<evidence type="ECO:0000313" key="4">
    <source>
        <dbReference type="WBParaSite" id="MBELARI_LOCUS3332"/>
    </source>
</evidence>
<dbReference type="Proteomes" id="UP000887575">
    <property type="component" value="Unassembled WGS sequence"/>
</dbReference>
<reference evidence="4" key="1">
    <citation type="submission" date="2024-02" db="UniProtKB">
        <authorList>
            <consortium name="WormBaseParasite"/>
        </authorList>
    </citation>
    <scope>IDENTIFICATION</scope>
</reference>
<feature type="chain" id="PRO_5042222807" evidence="2">
    <location>
        <begin position="21"/>
        <end position="151"/>
    </location>
</feature>